<accession>A0A1I0QG18</accession>
<evidence type="ECO:0000256" key="8">
    <source>
        <dbReference type="ARBA" id="ARBA00048090"/>
    </source>
</evidence>
<reference evidence="11" key="1">
    <citation type="submission" date="2016-10" db="EMBL/GenBank/DDBJ databases">
        <authorList>
            <person name="Varghese N."/>
            <person name="Submissions S."/>
        </authorList>
    </citation>
    <scope>NUCLEOTIDE SEQUENCE [LARGE SCALE GENOMIC DNA]</scope>
    <source>
        <strain evidence="11">CGMCC 1.12402</strain>
    </source>
</reference>
<evidence type="ECO:0000313" key="11">
    <source>
        <dbReference type="Proteomes" id="UP000199437"/>
    </source>
</evidence>
<comment type="catalytic activity">
    <reaction evidence="8 9">
        <text>D-gluconate + ATP = 6-phospho-D-gluconate + ADP + H(+)</text>
        <dbReference type="Rhea" id="RHEA:19433"/>
        <dbReference type="ChEBI" id="CHEBI:15378"/>
        <dbReference type="ChEBI" id="CHEBI:18391"/>
        <dbReference type="ChEBI" id="CHEBI:30616"/>
        <dbReference type="ChEBI" id="CHEBI:58759"/>
        <dbReference type="ChEBI" id="CHEBI:456216"/>
        <dbReference type="EC" id="2.7.1.12"/>
    </reaction>
</comment>
<evidence type="ECO:0000256" key="4">
    <source>
        <dbReference type="ARBA" id="ARBA00022679"/>
    </source>
</evidence>
<dbReference type="GO" id="GO:0005524">
    <property type="term" value="F:ATP binding"/>
    <property type="evidence" value="ECO:0007669"/>
    <property type="project" value="UniProtKB-KW"/>
</dbReference>
<dbReference type="InterPro" id="IPR006001">
    <property type="entry name" value="Therm_gnt_kin"/>
</dbReference>
<dbReference type="Proteomes" id="UP000199437">
    <property type="component" value="Unassembled WGS sequence"/>
</dbReference>
<evidence type="ECO:0000256" key="9">
    <source>
        <dbReference type="RuleBase" id="RU363066"/>
    </source>
</evidence>
<dbReference type="SUPFAM" id="SSF52540">
    <property type="entry name" value="P-loop containing nucleoside triphosphate hydrolases"/>
    <property type="match status" value="1"/>
</dbReference>
<dbReference type="STRING" id="1267423.SAMN05216290_2309"/>
<evidence type="ECO:0000256" key="1">
    <source>
        <dbReference type="ARBA" id="ARBA00004761"/>
    </source>
</evidence>
<name>A0A1I0QG18_9BACT</name>
<dbReference type="AlphaFoldDB" id="A0A1I0QG18"/>
<comment type="pathway">
    <text evidence="1">Carbohydrate acid metabolism.</text>
</comment>
<evidence type="ECO:0000313" key="10">
    <source>
        <dbReference type="EMBL" id="SEW26048.1"/>
    </source>
</evidence>
<dbReference type="EC" id="2.7.1.12" evidence="3 9"/>
<dbReference type="InterPro" id="IPR031322">
    <property type="entry name" value="Shikimate/glucono_kinase"/>
</dbReference>
<dbReference type="PANTHER" id="PTHR43442">
    <property type="entry name" value="GLUCONOKINASE-RELATED"/>
    <property type="match status" value="1"/>
</dbReference>
<dbReference type="Pfam" id="PF01202">
    <property type="entry name" value="SKI"/>
    <property type="match status" value="1"/>
</dbReference>
<protein>
    <recommendedName>
        <fullName evidence="3 9">Gluconokinase</fullName>
        <ecNumber evidence="3 9">2.7.1.12</ecNumber>
    </recommendedName>
</protein>
<organism evidence="10 11">
    <name type="scientific">Roseivirga pacifica</name>
    <dbReference type="NCBI Taxonomy" id="1267423"/>
    <lineage>
        <taxon>Bacteria</taxon>
        <taxon>Pseudomonadati</taxon>
        <taxon>Bacteroidota</taxon>
        <taxon>Cytophagia</taxon>
        <taxon>Cytophagales</taxon>
        <taxon>Roseivirgaceae</taxon>
        <taxon>Roseivirga</taxon>
    </lineage>
</organism>
<evidence type="ECO:0000256" key="6">
    <source>
        <dbReference type="ARBA" id="ARBA00022777"/>
    </source>
</evidence>
<dbReference type="GO" id="GO:0046316">
    <property type="term" value="F:gluconokinase activity"/>
    <property type="evidence" value="ECO:0007669"/>
    <property type="project" value="UniProtKB-EC"/>
</dbReference>
<evidence type="ECO:0000256" key="7">
    <source>
        <dbReference type="ARBA" id="ARBA00022840"/>
    </source>
</evidence>
<dbReference type="Gene3D" id="3.40.50.300">
    <property type="entry name" value="P-loop containing nucleotide triphosphate hydrolases"/>
    <property type="match status" value="1"/>
</dbReference>
<evidence type="ECO:0000256" key="5">
    <source>
        <dbReference type="ARBA" id="ARBA00022741"/>
    </source>
</evidence>
<gene>
    <name evidence="10" type="ORF">SAMN05216290_2309</name>
</gene>
<evidence type="ECO:0000256" key="3">
    <source>
        <dbReference type="ARBA" id="ARBA00012054"/>
    </source>
</evidence>
<dbReference type="CDD" id="cd02021">
    <property type="entry name" value="GntK"/>
    <property type="match status" value="1"/>
</dbReference>
<dbReference type="PANTHER" id="PTHR43442:SF3">
    <property type="entry name" value="GLUCONOKINASE-RELATED"/>
    <property type="match status" value="1"/>
</dbReference>
<keyword evidence="7 9" id="KW-0067">ATP-binding</keyword>
<dbReference type="GO" id="GO:0005737">
    <property type="term" value="C:cytoplasm"/>
    <property type="evidence" value="ECO:0007669"/>
    <property type="project" value="TreeGrafter"/>
</dbReference>
<dbReference type="RefSeq" id="WP_222843637.1">
    <property type="nucleotide sequence ID" value="NZ_FOIR01000002.1"/>
</dbReference>
<dbReference type="InterPro" id="IPR027417">
    <property type="entry name" value="P-loop_NTPase"/>
</dbReference>
<dbReference type="GO" id="GO:0005975">
    <property type="term" value="P:carbohydrate metabolic process"/>
    <property type="evidence" value="ECO:0007669"/>
    <property type="project" value="InterPro"/>
</dbReference>
<proteinExistence type="inferred from homology"/>
<keyword evidence="11" id="KW-1185">Reference proteome</keyword>
<dbReference type="NCBIfam" id="TIGR01313">
    <property type="entry name" value="therm_gnt_kin"/>
    <property type="match status" value="1"/>
</dbReference>
<dbReference type="GeneID" id="99987011"/>
<keyword evidence="5 9" id="KW-0547">Nucleotide-binding</keyword>
<keyword evidence="4 9" id="KW-0808">Transferase</keyword>
<keyword evidence="6 9" id="KW-0418">Kinase</keyword>
<comment type="similarity">
    <text evidence="2 9">Belongs to the gluconokinase GntK/GntV family.</text>
</comment>
<sequence>MDKKELIVLMGISGSGKSTIGKFLSQKLGVPFLDADDFHPKENVLKMNRGIPLDDDDRWPWLASIVEYVSHSHRNQFILGCSALKISYRDYLSQRLNNQYILLDISEAEAIARMEARKGHFMPSSLVQSQLATLEKSPDLISISTDKTPEEMVNDILEVLRT</sequence>
<evidence type="ECO:0000256" key="2">
    <source>
        <dbReference type="ARBA" id="ARBA00008420"/>
    </source>
</evidence>
<dbReference type="EMBL" id="FOIR01000002">
    <property type="protein sequence ID" value="SEW26048.1"/>
    <property type="molecule type" value="Genomic_DNA"/>
</dbReference>